<comment type="caution">
    <text evidence="4">The sequence shown here is derived from an EMBL/GenBank/DDBJ whole genome shotgun (WGS) entry which is preliminary data.</text>
</comment>
<comment type="caution">
    <text evidence="3">Lacks conserved residue(s) required for the propagation of feature annotation.</text>
</comment>
<keyword evidence="1" id="KW-0805">Transcription regulation</keyword>
<evidence type="ECO:0000256" key="2">
    <source>
        <dbReference type="ARBA" id="ARBA00023163"/>
    </source>
</evidence>
<proteinExistence type="inferred from homology"/>
<evidence type="ECO:0000256" key="3">
    <source>
        <dbReference type="PROSITE-ProRule" id="PRU01191"/>
    </source>
</evidence>
<dbReference type="Proteomes" id="UP001604336">
    <property type="component" value="Unassembled WGS sequence"/>
</dbReference>
<protein>
    <submittedName>
        <fullName evidence="4">Scarecrow-like protein 18</fullName>
    </submittedName>
</protein>
<keyword evidence="2" id="KW-0804">Transcription</keyword>
<evidence type="ECO:0000313" key="4">
    <source>
        <dbReference type="EMBL" id="KAL2506833.1"/>
    </source>
</evidence>
<organism evidence="4 5">
    <name type="scientific">Abeliophyllum distichum</name>
    <dbReference type="NCBI Taxonomy" id="126358"/>
    <lineage>
        <taxon>Eukaryota</taxon>
        <taxon>Viridiplantae</taxon>
        <taxon>Streptophyta</taxon>
        <taxon>Embryophyta</taxon>
        <taxon>Tracheophyta</taxon>
        <taxon>Spermatophyta</taxon>
        <taxon>Magnoliopsida</taxon>
        <taxon>eudicotyledons</taxon>
        <taxon>Gunneridae</taxon>
        <taxon>Pentapetalae</taxon>
        <taxon>asterids</taxon>
        <taxon>lamiids</taxon>
        <taxon>Lamiales</taxon>
        <taxon>Oleaceae</taxon>
        <taxon>Forsythieae</taxon>
        <taxon>Abeliophyllum</taxon>
    </lineage>
</organism>
<gene>
    <name evidence="4" type="ORF">Adt_22454</name>
</gene>
<dbReference type="PROSITE" id="PS50985">
    <property type="entry name" value="GRAS"/>
    <property type="match status" value="1"/>
</dbReference>
<sequence>MSSTRGITIQRSIFYFTEVLHEKIDRETGIIIPKGLGKKPEDPLQAVKCIDTILIAFYEELPLCQIIKFAGIQASVEHVAETSKVHIIDLEIRNRIHYITLMQALSTRCKNPIEHLKITAVGIKSKQNVDQEC</sequence>
<dbReference type="InterPro" id="IPR005202">
    <property type="entry name" value="TF_GRAS"/>
</dbReference>
<dbReference type="AlphaFoldDB" id="A0ABD1T2C7"/>
<dbReference type="PANTHER" id="PTHR31636">
    <property type="entry name" value="OSJNBA0084A10.13 PROTEIN-RELATED"/>
    <property type="match status" value="1"/>
</dbReference>
<keyword evidence="5" id="KW-1185">Reference proteome</keyword>
<evidence type="ECO:0000313" key="5">
    <source>
        <dbReference type="Proteomes" id="UP001604336"/>
    </source>
</evidence>
<reference evidence="5" key="1">
    <citation type="submission" date="2024-07" db="EMBL/GenBank/DDBJ databases">
        <title>Two chromosome-level genome assemblies of Korean endemic species Abeliophyllum distichum and Forsythia ovata (Oleaceae).</title>
        <authorList>
            <person name="Jang H."/>
        </authorList>
    </citation>
    <scope>NUCLEOTIDE SEQUENCE [LARGE SCALE GENOMIC DNA]</scope>
</reference>
<name>A0ABD1T2C7_9LAMI</name>
<evidence type="ECO:0000256" key="1">
    <source>
        <dbReference type="ARBA" id="ARBA00023015"/>
    </source>
</evidence>
<comment type="similarity">
    <text evidence="3">Belongs to the GRAS family.</text>
</comment>
<dbReference type="EMBL" id="JBFOLK010000006">
    <property type="protein sequence ID" value="KAL2506833.1"/>
    <property type="molecule type" value="Genomic_DNA"/>
</dbReference>
<dbReference type="Pfam" id="PF03514">
    <property type="entry name" value="GRAS"/>
    <property type="match status" value="1"/>
</dbReference>
<accession>A0ABD1T2C7</accession>
<feature type="short sequence motif" description="VHIID" evidence="3">
    <location>
        <begin position="85"/>
        <end position="89"/>
    </location>
</feature>